<sequence>MSNAIVAALEHAATRVAKSLGTDAGKAVEGLYKDTGGRLTGVIERTVRADAKNAGDLQSIADKMEHNAIRTGVSDAQRATEQEALRSRLKSMLDPGTGGGNKTAYLKRQDDDFDAEMARGVRKSHLNADGNLEPANPNGTTSILQHVEGNRDKVAKGNSPFTSFAPEDGTGKIYGAHEIHVDYNRLQDDIASGKVSGVKVLNPADIQSSIRGEIDRTAGTHVHVPPGELTKDQINALTKQVAADQGLGKRAASQLSTRITALSNTRRDGEWLIKGTIPKDYITTVR</sequence>
<dbReference type="RefSeq" id="WP_211463714.1">
    <property type="nucleotide sequence ID" value="NZ_JAGSXH010000003.1"/>
</dbReference>
<proteinExistence type="predicted"/>
<organism evidence="1 2">
    <name type="scientific">Actinocrinis puniceicyclus</name>
    <dbReference type="NCBI Taxonomy" id="977794"/>
    <lineage>
        <taxon>Bacteria</taxon>
        <taxon>Bacillati</taxon>
        <taxon>Actinomycetota</taxon>
        <taxon>Actinomycetes</taxon>
        <taxon>Catenulisporales</taxon>
        <taxon>Actinospicaceae</taxon>
        <taxon>Actinocrinis</taxon>
    </lineage>
</organism>
<reference evidence="1" key="1">
    <citation type="submission" date="2021-04" db="EMBL/GenBank/DDBJ databases">
        <title>Genome based classification of Actinospica acidithermotolerans sp. nov., an actinobacterium isolated from an Indonesian hot spring.</title>
        <authorList>
            <person name="Kusuma A.B."/>
            <person name="Putra K.E."/>
            <person name="Nafisah S."/>
            <person name="Loh J."/>
            <person name="Nouioui I."/>
            <person name="Goodfellow M."/>
        </authorList>
    </citation>
    <scope>NUCLEOTIDE SEQUENCE</scope>
    <source>
        <strain evidence="1">DSM 45618</strain>
    </source>
</reference>
<dbReference type="Proteomes" id="UP000677913">
    <property type="component" value="Unassembled WGS sequence"/>
</dbReference>
<dbReference type="EMBL" id="JAGSXH010000003">
    <property type="protein sequence ID" value="MBS2961748.1"/>
    <property type="molecule type" value="Genomic_DNA"/>
</dbReference>
<keyword evidence="2" id="KW-1185">Reference proteome</keyword>
<accession>A0A8J8BA61</accession>
<comment type="caution">
    <text evidence="1">The sequence shown here is derived from an EMBL/GenBank/DDBJ whole genome shotgun (WGS) entry which is preliminary data.</text>
</comment>
<dbReference type="AlphaFoldDB" id="A0A8J8BA61"/>
<evidence type="ECO:0000313" key="1">
    <source>
        <dbReference type="EMBL" id="MBS2961748.1"/>
    </source>
</evidence>
<name>A0A8J8BA61_9ACTN</name>
<protein>
    <submittedName>
        <fullName evidence="1">Uncharacterized protein</fullName>
    </submittedName>
</protein>
<gene>
    <name evidence="1" type="ORF">KGA66_01720</name>
</gene>
<evidence type="ECO:0000313" key="2">
    <source>
        <dbReference type="Proteomes" id="UP000677913"/>
    </source>
</evidence>